<feature type="region of interest" description="Disordered" evidence="3">
    <location>
        <begin position="740"/>
        <end position="766"/>
    </location>
</feature>
<name>A0ABD1Y9V4_9MARC</name>
<dbReference type="InterPro" id="IPR052628">
    <property type="entry name" value="CFAP70"/>
</dbReference>
<evidence type="ECO:0000256" key="3">
    <source>
        <dbReference type="SAM" id="MobiDB-lite"/>
    </source>
</evidence>
<dbReference type="PANTHER" id="PTHR44314">
    <property type="entry name" value="CILIA- AND FLAGELLA-ASSOCIATED PROTEIN 70"/>
    <property type="match status" value="1"/>
</dbReference>
<protein>
    <submittedName>
        <fullName evidence="4">Uncharacterized protein</fullName>
    </submittedName>
</protein>
<proteinExistence type="predicted"/>
<dbReference type="AlphaFoldDB" id="A0ABD1Y9V4"/>
<dbReference type="Proteomes" id="UP001605036">
    <property type="component" value="Unassembled WGS sequence"/>
</dbReference>
<organism evidence="4 5">
    <name type="scientific">Riccia fluitans</name>
    <dbReference type="NCBI Taxonomy" id="41844"/>
    <lineage>
        <taxon>Eukaryota</taxon>
        <taxon>Viridiplantae</taxon>
        <taxon>Streptophyta</taxon>
        <taxon>Embryophyta</taxon>
        <taxon>Marchantiophyta</taxon>
        <taxon>Marchantiopsida</taxon>
        <taxon>Marchantiidae</taxon>
        <taxon>Marchantiales</taxon>
        <taxon>Ricciaceae</taxon>
        <taxon>Riccia</taxon>
    </lineage>
</organism>
<feature type="region of interest" description="Disordered" evidence="3">
    <location>
        <begin position="44"/>
        <end position="77"/>
    </location>
</feature>
<keyword evidence="2" id="KW-0802">TPR repeat</keyword>
<feature type="region of interest" description="Disordered" evidence="3">
    <location>
        <begin position="243"/>
        <end position="300"/>
    </location>
</feature>
<feature type="compositionally biased region" description="Pro residues" evidence="3">
    <location>
        <begin position="124"/>
        <end position="137"/>
    </location>
</feature>
<gene>
    <name evidence="4" type="ORF">R1flu_003695</name>
</gene>
<sequence length="766" mass="86265">METKEWPLRSEDIYVPVPEDPPVRYALTVKIVRGEKLWPVEQGVIPPPPAPVDENLKSPDVPPKNALKGGPKTPDASQKIIKFVPKDLPSVPPAEKLFSKASVSFRFPGEPIPENFPEIGEPVAPEPQPPPPDPPPVLTRDEEDQLSDSEVPPPMPPPDPPVTTFGLLACQEFEVRSNYTLWNRLLQEPMEITVYWTSPSGAIRKPFGRVLVNLFPALALNGETDILEIVGKVEKIPVPPVVEEKAGKGKKGKREKETLKDKVKEEKEKPDKPEKPDKGDKKSKKKKKDAADEGPLEEIQPELPEDAVIHIVVSTSTPFWSELNRVHGLVMEMSIRAVRNLPPMVQEFGSRVGGNVEKVNEKAEKVEKADKGNKVSKVNKGDPFWYKLVANFPGFLGTSWWENIEGVQLEDRASLQRIVLEAGKVEKEQVPPPIPEREQEPEPEFEPGSEEAIWHARVKSYNKLVDEMIDKEENLVRMDEKEAARRNDEQRKKMELQKKLLCCEKSLKDDDADEINREEIQIDSIVTEPTERMVIKWASESPPTIKRFIPGTAVLELLEMMKMGKKFRGELARYLKPPTDLFDASFEKYHGCFSVDLSGFLEEGVTSLDLEVPFEQFTRVGTDHGITLCEIPPKPTVVGKKVPKAIEDDDPLPMSVDPENVLPNTSWKASEAVVSMSIHTDKPMMPVWTPPPQPEMTLEEVIPPRKKALTVYNAVKLAKQKFSEFVTSAAEDLIDMYQEITNENQSKDEGSDEDLSPKSSRRYYSE</sequence>
<comment type="caution">
    <text evidence="4">The sequence shown here is derived from an EMBL/GenBank/DDBJ whole genome shotgun (WGS) entry which is preliminary data.</text>
</comment>
<evidence type="ECO:0000313" key="4">
    <source>
        <dbReference type="EMBL" id="KAL2623490.1"/>
    </source>
</evidence>
<evidence type="ECO:0000256" key="2">
    <source>
        <dbReference type="ARBA" id="ARBA00022803"/>
    </source>
</evidence>
<evidence type="ECO:0000256" key="1">
    <source>
        <dbReference type="ARBA" id="ARBA00022737"/>
    </source>
</evidence>
<feature type="region of interest" description="Disordered" evidence="3">
    <location>
        <begin position="114"/>
        <end position="164"/>
    </location>
</feature>
<accession>A0ABD1Y9V4</accession>
<feature type="compositionally biased region" description="Basic and acidic residues" evidence="3">
    <location>
        <begin position="254"/>
        <end position="280"/>
    </location>
</feature>
<keyword evidence="5" id="KW-1185">Reference proteome</keyword>
<dbReference type="PANTHER" id="PTHR44314:SF1">
    <property type="entry name" value="CILIA- AND FLAGELLA-ASSOCIATED PROTEIN 70"/>
    <property type="match status" value="1"/>
</dbReference>
<feature type="compositionally biased region" description="Pro residues" evidence="3">
    <location>
        <begin position="151"/>
        <end position="161"/>
    </location>
</feature>
<feature type="compositionally biased region" description="Basic and acidic residues" evidence="3">
    <location>
        <begin position="427"/>
        <end position="440"/>
    </location>
</feature>
<dbReference type="EMBL" id="JBHFFA010000006">
    <property type="protein sequence ID" value="KAL2623490.1"/>
    <property type="molecule type" value="Genomic_DNA"/>
</dbReference>
<keyword evidence="1" id="KW-0677">Repeat</keyword>
<feature type="region of interest" description="Disordered" evidence="3">
    <location>
        <begin position="427"/>
        <end position="449"/>
    </location>
</feature>
<reference evidence="4 5" key="1">
    <citation type="submission" date="2024-09" db="EMBL/GenBank/DDBJ databases">
        <title>Chromosome-scale assembly of Riccia fluitans.</title>
        <authorList>
            <person name="Paukszto L."/>
            <person name="Sawicki J."/>
            <person name="Karawczyk K."/>
            <person name="Piernik-Szablinska J."/>
            <person name="Szczecinska M."/>
            <person name="Mazdziarz M."/>
        </authorList>
    </citation>
    <scope>NUCLEOTIDE SEQUENCE [LARGE SCALE GENOMIC DNA]</scope>
    <source>
        <strain evidence="4">Rf_01</strain>
        <tissue evidence="4">Aerial parts of the thallus</tissue>
    </source>
</reference>
<evidence type="ECO:0000313" key="5">
    <source>
        <dbReference type="Proteomes" id="UP001605036"/>
    </source>
</evidence>